<proteinExistence type="predicted"/>
<reference evidence="1 2" key="1">
    <citation type="submission" date="2024-09" db="EMBL/GenBank/DDBJ databases">
        <title>Laminarin stimulates single cell rates of sulfate reduction while oxygen inhibits transcriptomic activity in coastal marine sediment.</title>
        <authorList>
            <person name="Lindsay M."/>
            <person name="Orcutt B."/>
            <person name="Emerson D."/>
            <person name="Stepanauskas R."/>
            <person name="D'Angelo T."/>
        </authorList>
    </citation>
    <scope>NUCLEOTIDE SEQUENCE [LARGE SCALE GENOMIC DNA]</scope>
    <source>
        <strain evidence="1">SAG AM-311-K15</strain>
    </source>
</reference>
<dbReference type="PROSITE" id="PS51257">
    <property type="entry name" value="PROKAR_LIPOPROTEIN"/>
    <property type="match status" value="1"/>
</dbReference>
<organism evidence="1 2">
    <name type="scientific">candidate division CSSED10-310 bacterium</name>
    <dbReference type="NCBI Taxonomy" id="2855610"/>
    <lineage>
        <taxon>Bacteria</taxon>
        <taxon>Bacteria division CSSED10-310</taxon>
    </lineage>
</organism>
<accession>A0ABV6YST3</accession>
<gene>
    <name evidence="1" type="ORF">ACFL27_03465</name>
</gene>
<dbReference type="Proteomes" id="UP001594351">
    <property type="component" value="Unassembled WGS sequence"/>
</dbReference>
<evidence type="ECO:0000313" key="1">
    <source>
        <dbReference type="EMBL" id="MFC1849247.1"/>
    </source>
</evidence>
<sequence length="204" mass="23578">MKKMANLLLIGAIIVMFGIFSGCISDSDENETQDETTNTFTEFADDYGKVLAQMKATLTNHYNEMDHGTMSQMMSMMMDYHSDMIEYMAHLNHDLDGMIEYCSTLGMHDEGFWEEMEQLHEDCLSEIKGHYNDMMDMDDHMGAMGEMDDHMGTMGPYMAEMEESHAWMLNHDAYDHHDDDCDGDHHDDDHHDDDGHHDDGHHNH</sequence>
<protein>
    <submittedName>
        <fullName evidence="1">Uncharacterized protein</fullName>
    </submittedName>
</protein>
<name>A0ABV6YST3_UNCC1</name>
<dbReference type="EMBL" id="JBHPBY010000028">
    <property type="protein sequence ID" value="MFC1849247.1"/>
    <property type="molecule type" value="Genomic_DNA"/>
</dbReference>
<comment type="caution">
    <text evidence="1">The sequence shown here is derived from an EMBL/GenBank/DDBJ whole genome shotgun (WGS) entry which is preliminary data.</text>
</comment>
<keyword evidence="2" id="KW-1185">Reference proteome</keyword>
<evidence type="ECO:0000313" key="2">
    <source>
        <dbReference type="Proteomes" id="UP001594351"/>
    </source>
</evidence>